<comment type="caution">
    <text evidence="2">The sequence shown here is derived from an EMBL/GenBank/DDBJ whole genome shotgun (WGS) entry which is preliminary data.</text>
</comment>
<dbReference type="Proteomes" id="UP000003027">
    <property type="component" value="Unassembled WGS sequence"/>
</dbReference>
<protein>
    <submittedName>
        <fullName evidence="2">Uncharacterized protein</fullName>
    </submittedName>
</protein>
<feature type="transmembrane region" description="Helical" evidence="1">
    <location>
        <begin position="16"/>
        <end position="36"/>
    </location>
</feature>
<evidence type="ECO:0000256" key="1">
    <source>
        <dbReference type="SAM" id="Phobius"/>
    </source>
</evidence>
<evidence type="ECO:0000313" key="2">
    <source>
        <dbReference type="EMBL" id="EEQ08647.1"/>
    </source>
</evidence>
<sequence>MIAWPDNNLVGSHRALFLRCSLLKIFFALSTAALPWRQHDDRPINGVMA</sequence>
<evidence type="ECO:0000313" key="3">
    <source>
        <dbReference type="Proteomes" id="UP000003027"/>
    </source>
</evidence>
<keyword evidence="1" id="KW-0472">Membrane</keyword>
<gene>
    <name evidence="2" type="ORF">ymoll0001_40010</name>
</gene>
<accession>A0ABP2E834</accession>
<keyword evidence="1" id="KW-0812">Transmembrane</keyword>
<dbReference type="EMBL" id="AALD02000081">
    <property type="protein sequence ID" value="EEQ08647.1"/>
    <property type="molecule type" value="Genomic_DNA"/>
</dbReference>
<keyword evidence="3" id="KW-1185">Reference proteome</keyword>
<reference evidence="2" key="1">
    <citation type="submission" date="2008-12" db="EMBL/GenBank/DDBJ databases">
        <title>Annotation of the Yersinia mollaretii ATCC 43969 genome.</title>
        <authorList>
            <person name="Read T.D."/>
            <person name="Akmal A."/>
            <person name="Bishop-Lilly K."/>
            <person name="Chen P.E."/>
            <person name="Cook C."/>
            <person name="Kiley M.P."/>
            <person name="Lentz S."/>
            <person name="Mateczun A."/>
            <person name="Nagarajan N."/>
            <person name="Nolan N."/>
            <person name="Osborne B.I."/>
            <person name="Pop M."/>
            <person name="Sozhamannan S."/>
            <person name="Stewart A.C."/>
            <person name="Sulakvelidze A."/>
            <person name="Thomason B."/>
            <person name="Willner K."/>
            <person name="Zwick M.E."/>
        </authorList>
    </citation>
    <scope>NUCLEOTIDE SEQUENCE [LARGE SCALE GENOMIC DNA]</scope>
    <source>
        <strain evidence="2">ATCC 43969</strain>
    </source>
</reference>
<organism evidence="2 3">
    <name type="scientific">Yersinia mollaretii (strain ATCC 43969 / DSM 18520 / CIP 103324 / CNY 7263 / WAIP 204)</name>
    <dbReference type="NCBI Taxonomy" id="349967"/>
    <lineage>
        <taxon>Bacteria</taxon>
        <taxon>Pseudomonadati</taxon>
        <taxon>Pseudomonadota</taxon>
        <taxon>Gammaproteobacteria</taxon>
        <taxon>Enterobacterales</taxon>
        <taxon>Yersiniaceae</taxon>
        <taxon>Yersinia</taxon>
    </lineage>
</organism>
<name>A0ABP2E834_YERMW</name>
<proteinExistence type="predicted"/>
<keyword evidence="1" id="KW-1133">Transmembrane helix</keyword>